<dbReference type="Pfam" id="PF11812">
    <property type="entry name" value="DUF3333"/>
    <property type="match status" value="1"/>
</dbReference>
<feature type="transmembrane region" description="Helical" evidence="9">
    <location>
        <begin position="330"/>
        <end position="351"/>
    </location>
</feature>
<dbReference type="GO" id="GO:0035435">
    <property type="term" value="P:phosphate ion transmembrane transport"/>
    <property type="evidence" value="ECO:0007669"/>
    <property type="project" value="InterPro"/>
</dbReference>
<evidence type="ECO:0000256" key="5">
    <source>
        <dbReference type="ARBA" id="ARBA00022475"/>
    </source>
</evidence>
<proteinExistence type="inferred from homology"/>
<evidence type="ECO:0000313" key="12">
    <source>
        <dbReference type="Proteomes" id="UP000192491"/>
    </source>
</evidence>
<dbReference type="CDD" id="cd06261">
    <property type="entry name" value="TM_PBP2"/>
    <property type="match status" value="1"/>
</dbReference>
<dbReference type="EMBL" id="MTEJ01000191">
    <property type="protein sequence ID" value="OQX07958.1"/>
    <property type="molecule type" value="Genomic_DNA"/>
</dbReference>
<keyword evidence="4" id="KW-0813">Transport</keyword>
<dbReference type="InterPro" id="IPR024573">
    <property type="entry name" value="DUF3333"/>
</dbReference>
<comment type="caution">
    <text evidence="11">The sequence shown here is derived from an EMBL/GenBank/DDBJ whole genome shotgun (WGS) entry which is preliminary data.</text>
</comment>
<evidence type="ECO:0000313" key="11">
    <source>
        <dbReference type="EMBL" id="OQX07958.1"/>
    </source>
</evidence>
<sequence length="427" mass="46949">MSTTITEKVRAGLGKRYAREKRFRAYGFISISLSLLFLVLLMVNIFSKGLPAFTSTYIKLDVTLDAQALGVTAESTPEQLRTANYNSVIQNSLQNLIPNVEDRKEKKALKSLVSGDAAYELQRMVLAEPTLIGTNQSVWVLADDDIDQYHKGYVDRAAPEADRRIKDFQLAWLDKLEAEDRLSSKFNTTFFTSGDSREPEQAGILSALMGSIYTMSLTLLFSFPIGVMAAIYLEEFAPKNNWFVDFIEVNINNLAAVPSIIFGLLGLAVFIQIFGMPRSSPLIGSFVLTLLILPTIIIASRAALKSVPPSIREAALGVGASKTQSVFHHVVPLAMPGILTGTIIGMAHAVGESAPLLMVGMVAFIVDVPNGITDPATILPVQIYLWADSPERAFTERTSAAIIILLAFMITMNLLAIVLRKQFERRW</sequence>
<evidence type="ECO:0000256" key="9">
    <source>
        <dbReference type="RuleBase" id="RU363043"/>
    </source>
</evidence>
<evidence type="ECO:0000256" key="6">
    <source>
        <dbReference type="ARBA" id="ARBA00022692"/>
    </source>
</evidence>
<dbReference type="PROSITE" id="PS50928">
    <property type="entry name" value="ABC_TM1"/>
    <property type="match status" value="1"/>
</dbReference>
<feature type="domain" description="ABC transmembrane type-1" evidence="10">
    <location>
        <begin position="208"/>
        <end position="416"/>
    </location>
</feature>
<comment type="similarity">
    <text evidence="2 9">Belongs to the binding-protein-dependent transport system permease family. CysTW subfamily.</text>
</comment>
<evidence type="ECO:0000256" key="8">
    <source>
        <dbReference type="ARBA" id="ARBA00023136"/>
    </source>
</evidence>
<evidence type="ECO:0000256" key="3">
    <source>
        <dbReference type="ARBA" id="ARBA00016864"/>
    </source>
</evidence>
<accession>A0A1Y1QL09</accession>
<dbReference type="InterPro" id="IPR035906">
    <property type="entry name" value="MetI-like_sf"/>
</dbReference>
<feature type="transmembrane region" description="Helical" evidence="9">
    <location>
        <begin position="282"/>
        <end position="304"/>
    </location>
</feature>
<gene>
    <name evidence="11" type="ORF">BWK73_26710</name>
</gene>
<reference evidence="11 12" key="1">
    <citation type="submission" date="2017-01" db="EMBL/GenBank/DDBJ databases">
        <title>Novel large sulfur bacteria in the metagenomes of groundwater-fed chemosynthetic microbial mats in the Lake Huron basin.</title>
        <authorList>
            <person name="Sharrar A.M."/>
            <person name="Flood B.E."/>
            <person name="Bailey J.V."/>
            <person name="Jones D.S."/>
            <person name="Biddanda B."/>
            <person name="Ruberg S.A."/>
            <person name="Marcus D.N."/>
            <person name="Dick G.J."/>
        </authorList>
    </citation>
    <scope>NUCLEOTIDE SEQUENCE [LARGE SCALE GENOMIC DNA]</scope>
    <source>
        <strain evidence="11">A8</strain>
    </source>
</reference>
<evidence type="ECO:0000256" key="2">
    <source>
        <dbReference type="ARBA" id="ARBA00007069"/>
    </source>
</evidence>
<evidence type="ECO:0000259" key="10">
    <source>
        <dbReference type="PROSITE" id="PS50928"/>
    </source>
</evidence>
<dbReference type="GO" id="GO:0005886">
    <property type="term" value="C:plasma membrane"/>
    <property type="evidence" value="ECO:0007669"/>
    <property type="project" value="UniProtKB-SubCell"/>
</dbReference>
<dbReference type="GO" id="GO:0005315">
    <property type="term" value="F:phosphate transmembrane transporter activity"/>
    <property type="evidence" value="ECO:0007669"/>
    <property type="project" value="InterPro"/>
</dbReference>
<name>A0A1Y1QL09_9GAMM</name>
<comment type="subcellular location">
    <subcellularLocation>
        <location evidence="9">Cell inner membrane</location>
        <topology evidence="9">Multi-pass membrane protein</topology>
    </subcellularLocation>
    <subcellularLocation>
        <location evidence="1">Cell membrane</location>
        <topology evidence="1">Multi-pass membrane protein</topology>
    </subcellularLocation>
</comment>
<feature type="transmembrane region" description="Helical" evidence="9">
    <location>
        <begin position="212"/>
        <end position="233"/>
    </location>
</feature>
<keyword evidence="7 9" id="KW-1133">Transmembrane helix</keyword>
<protein>
    <recommendedName>
        <fullName evidence="3 9">Phosphate transport system permease protein PstA</fullName>
    </recommendedName>
</protein>
<dbReference type="SUPFAM" id="SSF161098">
    <property type="entry name" value="MetI-like"/>
    <property type="match status" value="1"/>
</dbReference>
<dbReference type="Pfam" id="PF00528">
    <property type="entry name" value="BPD_transp_1"/>
    <property type="match status" value="1"/>
</dbReference>
<keyword evidence="8 9" id="KW-0472">Membrane</keyword>
<evidence type="ECO:0000256" key="4">
    <source>
        <dbReference type="ARBA" id="ARBA00022448"/>
    </source>
</evidence>
<feature type="transmembrane region" description="Helical" evidence="9">
    <location>
        <begin position="254"/>
        <end position="276"/>
    </location>
</feature>
<dbReference type="Proteomes" id="UP000192491">
    <property type="component" value="Unassembled WGS sequence"/>
</dbReference>
<dbReference type="NCBIfam" id="TIGR00974">
    <property type="entry name" value="3a0107s02c"/>
    <property type="match status" value="1"/>
</dbReference>
<dbReference type="Gene3D" id="1.10.3720.10">
    <property type="entry name" value="MetI-like"/>
    <property type="match status" value="1"/>
</dbReference>
<feature type="transmembrane region" description="Helical" evidence="9">
    <location>
        <begin position="25"/>
        <end position="46"/>
    </location>
</feature>
<keyword evidence="5 9" id="KW-1003">Cell membrane</keyword>
<keyword evidence="6 9" id="KW-0812">Transmembrane</keyword>
<evidence type="ECO:0000256" key="7">
    <source>
        <dbReference type="ARBA" id="ARBA00022989"/>
    </source>
</evidence>
<dbReference type="PANTHER" id="PTHR43470:SF5">
    <property type="entry name" value="PHOSPHATE TRANSPORT SYSTEM PERMEASE PROTEIN PSTA"/>
    <property type="match status" value="1"/>
</dbReference>
<organism evidence="11 12">
    <name type="scientific">Thiothrix lacustris</name>
    <dbReference type="NCBI Taxonomy" id="525917"/>
    <lineage>
        <taxon>Bacteria</taxon>
        <taxon>Pseudomonadati</taxon>
        <taxon>Pseudomonadota</taxon>
        <taxon>Gammaproteobacteria</taxon>
        <taxon>Thiotrichales</taxon>
        <taxon>Thiotrichaceae</taxon>
        <taxon>Thiothrix</taxon>
    </lineage>
</organism>
<dbReference type="InterPro" id="IPR005672">
    <property type="entry name" value="Phosphate_PstA"/>
</dbReference>
<evidence type="ECO:0000256" key="1">
    <source>
        <dbReference type="ARBA" id="ARBA00004651"/>
    </source>
</evidence>
<feature type="transmembrane region" description="Helical" evidence="9">
    <location>
        <begin position="400"/>
        <end position="419"/>
    </location>
</feature>
<dbReference type="InterPro" id="IPR000515">
    <property type="entry name" value="MetI-like"/>
</dbReference>
<dbReference type="PANTHER" id="PTHR43470">
    <property type="entry name" value="PHOSPHATE TRANSPORT SYSTEM PERMEASE PROTEIN PSTA-RELATED"/>
    <property type="match status" value="1"/>
</dbReference>
<dbReference type="AlphaFoldDB" id="A0A1Y1QL09"/>